<evidence type="ECO:0000313" key="2">
    <source>
        <dbReference type="EMBL" id="TKR89072.1"/>
    </source>
</evidence>
<gene>
    <name evidence="2" type="ORF">L596_013230</name>
</gene>
<accession>A0A4U5NZP5</accession>
<keyword evidence="1" id="KW-0732">Signal</keyword>
<comment type="caution">
    <text evidence="2">The sequence shown here is derived from an EMBL/GenBank/DDBJ whole genome shotgun (WGS) entry which is preliminary data.</text>
</comment>
<name>A0A4U5NZP5_STECR</name>
<sequence length="160" mass="17834">MRFTLLVCTLLAAFSFTSAIRCHFGGPNKNYTTRCLETDYCYYMTATYRVTGRRAVLFGCGNDAEIQKETQGYVCSVAFQKNLTTDTGTSEFTCCNTDYCNWSSHVNSGEMRPKNFEANQTKVLDDNFDASPADKKTKSFGRTYSPFGSAGVVLVAFLIQ</sequence>
<evidence type="ECO:0008006" key="4">
    <source>
        <dbReference type="Google" id="ProtNLM"/>
    </source>
</evidence>
<dbReference type="InterPro" id="IPR045860">
    <property type="entry name" value="Snake_toxin-like_sf"/>
</dbReference>
<organism evidence="2 3">
    <name type="scientific">Steinernema carpocapsae</name>
    <name type="common">Entomopathogenic nematode</name>
    <dbReference type="NCBI Taxonomy" id="34508"/>
    <lineage>
        <taxon>Eukaryota</taxon>
        <taxon>Metazoa</taxon>
        <taxon>Ecdysozoa</taxon>
        <taxon>Nematoda</taxon>
        <taxon>Chromadorea</taxon>
        <taxon>Rhabditida</taxon>
        <taxon>Tylenchina</taxon>
        <taxon>Panagrolaimomorpha</taxon>
        <taxon>Strongyloidoidea</taxon>
        <taxon>Steinernematidae</taxon>
        <taxon>Steinernema</taxon>
    </lineage>
</organism>
<evidence type="ECO:0000256" key="1">
    <source>
        <dbReference type="SAM" id="SignalP"/>
    </source>
</evidence>
<feature type="chain" id="PRO_5020748488" description="UPAR/Ly6 domain-containing protein" evidence="1">
    <location>
        <begin position="20"/>
        <end position="160"/>
    </location>
</feature>
<feature type="signal peptide" evidence="1">
    <location>
        <begin position="1"/>
        <end position="19"/>
    </location>
</feature>
<protein>
    <recommendedName>
        <fullName evidence="4">UPAR/Ly6 domain-containing protein</fullName>
    </recommendedName>
</protein>
<dbReference type="EMBL" id="AZBU02000003">
    <property type="protein sequence ID" value="TKR89072.1"/>
    <property type="molecule type" value="Genomic_DNA"/>
</dbReference>
<keyword evidence="3" id="KW-1185">Reference proteome</keyword>
<dbReference type="Proteomes" id="UP000298663">
    <property type="component" value="Unassembled WGS sequence"/>
</dbReference>
<reference evidence="2 3" key="2">
    <citation type="journal article" date="2019" name="G3 (Bethesda)">
        <title>Hybrid Assembly of the Genome of the Entomopathogenic Nematode Steinernema carpocapsae Identifies the X-Chromosome.</title>
        <authorList>
            <person name="Serra L."/>
            <person name="Macchietto M."/>
            <person name="Macias-Munoz A."/>
            <person name="McGill C.J."/>
            <person name="Rodriguez I.M."/>
            <person name="Rodriguez B."/>
            <person name="Murad R."/>
            <person name="Mortazavi A."/>
        </authorList>
    </citation>
    <scope>NUCLEOTIDE SEQUENCE [LARGE SCALE GENOMIC DNA]</scope>
    <source>
        <strain evidence="2 3">ALL</strain>
    </source>
</reference>
<proteinExistence type="predicted"/>
<evidence type="ECO:0000313" key="3">
    <source>
        <dbReference type="Proteomes" id="UP000298663"/>
    </source>
</evidence>
<reference evidence="2 3" key="1">
    <citation type="journal article" date="2015" name="Genome Biol.">
        <title>Comparative genomics of Steinernema reveals deeply conserved gene regulatory networks.</title>
        <authorList>
            <person name="Dillman A.R."/>
            <person name="Macchietto M."/>
            <person name="Porter C.F."/>
            <person name="Rogers A."/>
            <person name="Williams B."/>
            <person name="Antoshechkin I."/>
            <person name="Lee M.M."/>
            <person name="Goodwin Z."/>
            <person name="Lu X."/>
            <person name="Lewis E.E."/>
            <person name="Goodrich-Blair H."/>
            <person name="Stock S.P."/>
            <person name="Adams B.J."/>
            <person name="Sternberg P.W."/>
            <person name="Mortazavi A."/>
        </authorList>
    </citation>
    <scope>NUCLEOTIDE SEQUENCE [LARGE SCALE GENOMIC DNA]</scope>
    <source>
        <strain evidence="2 3">ALL</strain>
    </source>
</reference>
<dbReference type="SUPFAM" id="SSF57302">
    <property type="entry name" value="Snake toxin-like"/>
    <property type="match status" value="1"/>
</dbReference>
<dbReference type="AlphaFoldDB" id="A0A4U5NZP5"/>